<dbReference type="EMBL" id="JAULBC010000004">
    <property type="protein sequence ID" value="MEX6688800.1"/>
    <property type="molecule type" value="Genomic_DNA"/>
</dbReference>
<organism evidence="3 4">
    <name type="scientific">Danxiaibacter flavus</name>
    <dbReference type="NCBI Taxonomy" id="3049108"/>
    <lineage>
        <taxon>Bacteria</taxon>
        <taxon>Pseudomonadati</taxon>
        <taxon>Bacteroidota</taxon>
        <taxon>Chitinophagia</taxon>
        <taxon>Chitinophagales</taxon>
        <taxon>Chitinophagaceae</taxon>
        <taxon>Danxiaibacter</taxon>
    </lineage>
</organism>
<reference evidence="3 4" key="1">
    <citation type="submission" date="2023-07" db="EMBL/GenBank/DDBJ databases">
        <authorList>
            <person name="Lian W.-H."/>
        </authorList>
    </citation>
    <scope>NUCLEOTIDE SEQUENCE [LARGE SCALE GENOMIC DNA]</scope>
    <source>
        <strain evidence="3 4">SYSU DXS3180</strain>
    </source>
</reference>
<protein>
    <submittedName>
        <fullName evidence="3">T9SS type A sorting domain-containing protein</fullName>
    </submittedName>
</protein>
<dbReference type="InterPro" id="IPR026444">
    <property type="entry name" value="Secre_tail"/>
</dbReference>
<name>A0ABV3ZH42_9BACT</name>
<feature type="domain" description="Secretion system C-terminal sorting" evidence="1">
    <location>
        <begin position="92"/>
        <end position="161"/>
    </location>
</feature>
<dbReference type="Pfam" id="PF18962">
    <property type="entry name" value="Por_Secre_tail"/>
    <property type="match status" value="1"/>
</dbReference>
<dbReference type="RefSeq" id="WP_369330206.1">
    <property type="nucleotide sequence ID" value="NZ_JAULBC010000004.1"/>
</dbReference>
<sequence>MNKAMRNSIYFGIVICSFVTHSNAQTISRSVICPAGETVIKPQLSLTYVIGEPVADLLAVPQVHKYLTVGFAQPDIELKEILNADISNKVTLFPNPASSIVKIALNNVPDANYSIDLVDMMGRILQTININFSNNNYLYVEMNVAQYASGMYVVRVRSDKDFKGQVKLLKR</sequence>
<dbReference type="NCBIfam" id="TIGR04183">
    <property type="entry name" value="Por_Secre_tail"/>
    <property type="match status" value="1"/>
</dbReference>
<proteinExistence type="predicted"/>
<dbReference type="EMBL" id="JAULBC010000004">
    <property type="protein sequence ID" value="MEX6688798.1"/>
    <property type="molecule type" value="Genomic_DNA"/>
</dbReference>
<dbReference type="Proteomes" id="UP001560573">
    <property type="component" value="Unassembled WGS sequence"/>
</dbReference>
<evidence type="ECO:0000259" key="1">
    <source>
        <dbReference type="Pfam" id="PF18962"/>
    </source>
</evidence>
<accession>A0ABV3ZH42</accession>
<keyword evidence="4" id="KW-1185">Reference proteome</keyword>
<evidence type="ECO:0000313" key="4">
    <source>
        <dbReference type="Proteomes" id="UP001560573"/>
    </source>
</evidence>
<gene>
    <name evidence="2" type="ORF">QTN47_14925</name>
    <name evidence="3" type="ORF">QTN47_14935</name>
</gene>
<evidence type="ECO:0000313" key="3">
    <source>
        <dbReference type="EMBL" id="MEX6688800.1"/>
    </source>
</evidence>
<evidence type="ECO:0000313" key="2">
    <source>
        <dbReference type="EMBL" id="MEX6688798.1"/>
    </source>
</evidence>
<comment type="caution">
    <text evidence="3">The sequence shown here is derived from an EMBL/GenBank/DDBJ whole genome shotgun (WGS) entry which is preliminary data.</text>
</comment>